<dbReference type="Gene3D" id="1.10.630.10">
    <property type="entry name" value="Cytochrome P450"/>
    <property type="match status" value="1"/>
</dbReference>
<dbReference type="GO" id="GO:0020037">
    <property type="term" value="F:heme binding"/>
    <property type="evidence" value="ECO:0007669"/>
    <property type="project" value="InterPro"/>
</dbReference>
<proteinExistence type="inferred from homology"/>
<dbReference type="GO" id="GO:0005506">
    <property type="term" value="F:iron ion binding"/>
    <property type="evidence" value="ECO:0007669"/>
    <property type="project" value="InterPro"/>
</dbReference>
<accession>A0AAV4IX85</accession>
<dbReference type="GO" id="GO:0016712">
    <property type="term" value="F:oxidoreductase activity, acting on paired donors, with incorporation or reduction of molecular oxygen, reduced flavin or flavoprotein as one donor, and incorporation of one atom of oxygen"/>
    <property type="evidence" value="ECO:0007669"/>
    <property type="project" value="TreeGrafter"/>
</dbReference>
<keyword evidence="7" id="KW-1185">Reference proteome</keyword>
<reference evidence="6 7" key="1">
    <citation type="journal article" date="2021" name="Elife">
        <title>Chloroplast acquisition without the gene transfer in kleptoplastic sea slugs, Plakobranchus ocellatus.</title>
        <authorList>
            <person name="Maeda T."/>
            <person name="Takahashi S."/>
            <person name="Yoshida T."/>
            <person name="Shimamura S."/>
            <person name="Takaki Y."/>
            <person name="Nagai Y."/>
            <person name="Toyoda A."/>
            <person name="Suzuki Y."/>
            <person name="Arimoto A."/>
            <person name="Ishii H."/>
            <person name="Satoh N."/>
            <person name="Nishiyama T."/>
            <person name="Hasebe M."/>
            <person name="Maruyama T."/>
            <person name="Minagawa J."/>
            <person name="Obokata J."/>
            <person name="Shigenobu S."/>
        </authorList>
    </citation>
    <scope>NUCLEOTIDE SEQUENCE [LARGE SCALE GENOMIC DNA]</scope>
</reference>
<dbReference type="Proteomes" id="UP000762676">
    <property type="component" value="Unassembled WGS sequence"/>
</dbReference>
<protein>
    <submittedName>
        <fullName evidence="6">Cytochrome P450 2D15</fullName>
    </submittedName>
</protein>
<dbReference type="PROSITE" id="PS00086">
    <property type="entry name" value="CYTOCHROME_P450"/>
    <property type="match status" value="1"/>
</dbReference>
<dbReference type="PRINTS" id="PR00463">
    <property type="entry name" value="EP450I"/>
</dbReference>
<dbReference type="AlphaFoldDB" id="A0AAV4IX85"/>
<comment type="cofactor">
    <cofactor evidence="4">
        <name>heme</name>
        <dbReference type="ChEBI" id="CHEBI:30413"/>
    </cofactor>
</comment>
<dbReference type="InterPro" id="IPR036396">
    <property type="entry name" value="Cyt_P450_sf"/>
</dbReference>
<gene>
    <name evidence="6" type="ORF">ElyMa_004893400</name>
</gene>
<evidence type="ECO:0000256" key="4">
    <source>
        <dbReference type="PIRSR" id="PIRSR602401-1"/>
    </source>
</evidence>
<comment type="caution">
    <text evidence="6">The sequence shown here is derived from an EMBL/GenBank/DDBJ whole genome shotgun (WGS) entry which is preliminary data.</text>
</comment>
<keyword evidence="5" id="KW-0560">Oxidoreductase</keyword>
<dbReference type="GO" id="GO:0005737">
    <property type="term" value="C:cytoplasm"/>
    <property type="evidence" value="ECO:0007669"/>
    <property type="project" value="TreeGrafter"/>
</dbReference>
<dbReference type="InterPro" id="IPR001128">
    <property type="entry name" value="Cyt_P450"/>
</dbReference>
<evidence type="ECO:0000256" key="5">
    <source>
        <dbReference type="RuleBase" id="RU000461"/>
    </source>
</evidence>
<keyword evidence="4 5" id="KW-0349">Heme</keyword>
<evidence type="ECO:0000313" key="7">
    <source>
        <dbReference type="Proteomes" id="UP000762676"/>
    </source>
</evidence>
<keyword evidence="3 4" id="KW-0408">Iron</keyword>
<dbReference type="InterPro" id="IPR050182">
    <property type="entry name" value="Cytochrome_P450_fam2"/>
</dbReference>
<dbReference type="GO" id="GO:0006082">
    <property type="term" value="P:organic acid metabolic process"/>
    <property type="evidence" value="ECO:0007669"/>
    <property type="project" value="TreeGrafter"/>
</dbReference>
<dbReference type="EMBL" id="BMAT01009788">
    <property type="protein sequence ID" value="GFS13822.1"/>
    <property type="molecule type" value="Genomic_DNA"/>
</dbReference>
<evidence type="ECO:0000313" key="6">
    <source>
        <dbReference type="EMBL" id="GFS13822.1"/>
    </source>
</evidence>
<feature type="binding site" description="axial binding residue" evidence="4">
    <location>
        <position position="104"/>
    </location>
    <ligand>
        <name>heme</name>
        <dbReference type="ChEBI" id="CHEBI:30413"/>
    </ligand>
    <ligandPart>
        <name>Fe</name>
        <dbReference type="ChEBI" id="CHEBI:18248"/>
    </ligandPart>
</feature>
<dbReference type="PANTHER" id="PTHR24300:SF375">
    <property type="entry name" value="CYTOCHROME P450 FAMILY"/>
    <property type="match status" value="1"/>
</dbReference>
<keyword evidence="5" id="KW-0503">Monooxygenase</keyword>
<keyword evidence="2 4" id="KW-0479">Metal-binding</keyword>
<organism evidence="6 7">
    <name type="scientific">Elysia marginata</name>
    <dbReference type="NCBI Taxonomy" id="1093978"/>
    <lineage>
        <taxon>Eukaryota</taxon>
        <taxon>Metazoa</taxon>
        <taxon>Spiralia</taxon>
        <taxon>Lophotrochozoa</taxon>
        <taxon>Mollusca</taxon>
        <taxon>Gastropoda</taxon>
        <taxon>Heterobranchia</taxon>
        <taxon>Euthyneura</taxon>
        <taxon>Panpulmonata</taxon>
        <taxon>Sacoglossa</taxon>
        <taxon>Placobranchoidea</taxon>
        <taxon>Plakobranchidae</taxon>
        <taxon>Elysia</taxon>
    </lineage>
</organism>
<evidence type="ECO:0000256" key="3">
    <source>
        <dbReference type="ARBA" id="ARBA00023004"/>
    </source>
</evidence>
<name>A0AAV4IX85_9GAST</name>
<dbReference type="GO" id="GO:0006805">
    <property type="term" value="P:xenobiotic metabolic process"/>
    <property type="evidence" value="ECO:0007669"/>
    <property type="project" value="TreeGrafter"/>
</dbReference>
<sequence length="168" mass="19171">MGTAHAPNKSDISNIHYLSAVIRETQRLSGVAPFLSRLATDNFEVQGYLLPKDSQMMLNFNSALQDEETWKDADKFYPERFLDENGHFIKRNEHIPFGLGRRICPGMGKLWLEWRLIFSCPPCFNGFCLSHEIPLQNSSSSRCQAWYRPRRSGTSMPLCPQSVGICQA</sequence>
<dbReference type="Pfam" id="PF00067">
    <property type="entry name" value="p450"/>
    <property type="match status" value="1"/>
</dbReference>
<evidence type="ECO:0000256" key="2">
    <source>
        <dbReference type="ARBA" id="ARBA00022723"/>
    </source>
</evidence>
<dbReference type="PANTHER" id="PTHR24300">
    <property type="entry name" value="CYTOCHROME P450 508A4-RELATED"/>
    <property type="match status" value="1"/>
</dbReference>
<dbReference type="SUPFAM" id="SSF48264">
    <property type="entry name" value="Cytochrome P450"/>
    <property type="match status" value="1"/>
</dbReference>
<evidence type="ECO:0000256" key="1">
    <source>
        <dbReference type="ARBA" id="ARBA00010617"/>
    </source>
</evidence>
<comment type="similarity">
    <text evidence="1 5">Belongs to the cytochrome P450 family.</text>
</comment>
<dbReference type="InterPro" id="IPR017972">
    <property type="entry name" value="Cyt_P450_CS"/>
</dbReference>
<dbReference type="InterPro" id="IPR002401">
    <property type="entry name" value="Cyt_P450_E_grp-I"/>
</dbReference>